<reference evidence="2 3" key="1">
    <citation type="submission" date="2023-02" db="EMBL/GenBank/DDBJ databases">
        <authorList>
            <person name="Olszewska D."/>
        </authorList>
    </citation>
    <scope>NUCLEOTIDE SEQUENCE [LARGE SCALE GENOMIC DNA]</scope>
    <source>
        <strain evidence="2 3">FDU301</strain>
    </source>
</reference>
<evidence type="ECO:0000313" key="2">
    <source>
        <dbReference type="EMBL" id="MDD9782174.1"/>
    </source>
</evidence>
<name>A0ABD4WPL8_PRIMG</name>
<evidence type="ECO:0000313" key="3">
    <source>
        <dbReference type="Proteomes" id="UP001213771"/>
    </source>
</evidence>
<evidence type="ECO:0000256" key="1">
    <source>
        <dbReference type="SAM" id="MobiDB-lite"/>
    </source>
</evidence>
<organism evidence="2 3">
    <name type="scientific">Priestia megaterium</name>
    <name type="common">Bacillus megaterium</name>
    <dbReference type="NCBI Taxonomy" id="1404"/>
    <lineage>
        <taxon>Bacteria</taxon>
        <taxon>Bacillati</taxon>
        <taxon>Bacillota</taxon>
        <taxon>Bacilli</taxon>
        <taxon>Bacillales</taxon>
        <taxon>Bacillaceae</taxon>
        <taxon>Priestia</taxon>
    </lineage>
</organism>
<dbReference type="AlphaFoldDB" id="A0ABD4WPL8"/>
<protein>
    <submittedName>
        <fullName evidence="2">Uncharacterized protein</fullName>
    </submittedName>
</protein>
<dbReference type="EMBL" id="JARAOX010000152">
    <property type="protein sequence ID" value="MDD9782174.1"/>
    <property type="molecule type" value="Genomic_DNA"/>
</dbReference>
<accession>A0ABD4WPL8</accession>
<gene>
    <name evidence="2" type="ORF">PVE99_07115</name>
</gene>
<sequence>MPMKGVILQMPKQAAIPPMHVAIGQMPMQGGIPPMHGGMGQMPMQGGMPPMHGGMGQMPMHDCGCRDFSAPVGHQQPHSLNDWMFMQQTNPRSF</sequence>
<comment type="caution">
    <text evidence="2">The sequence shown here is derived from an EMBL/GenBank/DDBJ whole genome shotgun (WGS) entry which is preliminary data.</text>
</comment>
<dbReference type="Proteomes" id="UP001213771">
    <property type="component" value="Unassembled WGS sequence"/>
</dbReference>
<proteinExistence type="predicted"/>
<dbReference type="RefSeq" id="WP_274588724.1">
    <property type="nucleotide sequence ID" value="NZ_JARAOX010000152.1"/>
</dbReference>
<feature type="region of interest" description="Disordered" evidence="1">
    <location>
        <begin position="27"/>
        <end position="55"/>
    </location>
</feature>